<protein>
    <submittedName>
        <fullName evidence="2">Uncharacterized protein</fullName>
    </submittedName>
</protein>
<accession>A0AAD2JN78</accession>
<organism evidence="2 3">
    <name type="scientific">Cylindrotheca closterium</name>
    <dbReference type="NCBI Taxonomy" id="2856"/>
    <lineage>
        <taxon>Eukaryota</taxon>
        <taxon>Sar</taxon>
        <taxon>Stramenopiles</taxon>
        <taxon>Ochrophyta</taxon>
        <taxon>Bacillariophyta</taxon>
        <taxon>Bacillariophyceae</taxon>
        <taxon>Bacillariophycidae</taxon>
        <taxon>Bacillariales</taxon>
        <taxon>Bacillariaceae</taxon>
        <taxon>Cylindrotheca</taxon>
    </lineage>
</organism>
<feature type="signal peptide" evidence="1">
    <location>
        <begin position="1"/>
        <end position="17"/>
    </location>
</feature>
<comment type="caution">
    <text evidence="2">The sequence shown here is derived from an EMBL/GenBank/DDBJ whole genome shotgun (WGS) entry which is preliminary data.</text>
</comment>
<keyword evidence="1" id="KW-0732">Signal</keyword>
<dbReference type="EMBL" id="CAKOGP040002236">
    <property type="protein sequence ID" value="CAJ1965919.1"/>
    <property type="molecule type" value="Genomic_DNA"/>
</dbReference>
<feature type="chain" id="PRO_5042035286" evidence="1">
    <location>
        <begin position="18"/>
        <end position="194"/>
    </location>
</feature>
<evidence type="ECO:0000256" key="1">
    <source>
        <dbReference type="SAM" id="SignalP"/>
    </source>
</evidence>
<evidence type="ECO:0000313" key="3">
    <source>
        <dbReference type="Proteomes" id="UP001295423"/>
    </source>
</evidence>
<keyword evidence="3" id="KW-1185">Reference proteome</keyword>
<proteinExistence type="predicted"/>
<gene>
    <name evidence="2" type="ORF">CYCCA115_LOCUS21506</name>
</gene>
<dbReference type="AlphaFoldDB" id="A0AAD2JN78"/>
<evidence type="ECO:0000313" key="2">
    <source>
        <dbReference type="EMBL" id="CAJ1965919.1"/>
    </source>
</evidence>
<dbReference type="Proteomes" id="UP001295423">
    <property type="component" value="Unassembled WGS sequence"/>
</dbReference>
<reference evidence="2" key="1">
    <citation type="submission" date="2023-08" db="EMBL/GenBank/DDBJ databases">
        <authorList>
            <person name="Audoor S."/>
            <person name="Bilcke G."/>
        </authorList>
    </citation>
    <scope>NUCLEOTIDE SEQUENCE</scope>
</reference>
<name>A0AAD2JN78_9STRA</name>
<sequence>MKVRAIVWLQKIRLLIASAKLARLLKFKVALDEQLAVIDIILSVRMRLRGLENVEYSPALKDKDFNDLANYHLDNDKHEKVHRGLVFNCTQEFEGGNDCQGASITLLGIVREYQARGIASCFLELKEAETGKGCKHSRMRVQQSTRNDIVRCGDQDLQKFKRAKAIKEKAQLKIELDLGKIELAKANEEQMVYR</sequence>